<dbReference type="EMBL" id="JAIBOA010000005">
    <property type="protein sequence ID" value="MBW8482612.1"/>
    <property type="molecule type" value="Genomic_DNA"/>
</dbReference>
<protein>
    <submittedName>
        <fullName evidence="1">Uncharacterized protein</fullName>
    </submittedName>
</protein>
<name>A0ABS7FQD9_9ACTN</name>
<sequence>METKIIRKGRVREVLSHRWVRSRLIDQALYHVEHAQMGLPDLPAEALEPAPAKA</sequence>
<keyword evidence="2" id="KW-1185">Reference proteome</keyword>
<reference evidence="1 2" key="1">
    <citation type="submission" date="2021-07" db="EMBL/GenBank/DDBJ databases">
        <title>Actinomadura sp. PM05-2 isolated from lichen.</title>
        <authorList>
            <person name="Somphong A."/>
            <person name="Phongsopitanun W."/>
            <person name="Tanasupawat S."/>
            <person name="Peongsungnone V."/>
        </authorList>
    </citation>
    <scope>NUCLEOTIDE SEQUENCE [LARGE SCALE GENOMIC DNA]</scope>
    <source>
        <strain evidence="1 2">PM05-2</strain>
    </source>
</reference>
<accession>A0ABS7FQD9</accession>
<dbReference type="Proteomes" id="UP000774570">
    <property type="component" value="Unassembled WGS sequence"/>
</dbReference>
<comment type="caution">
    <text evidence="1">The sequence shown here is derived from an EMBL/GenBank/DDBJ whole genome shotgun (WGS) entry which is preliminary data.</text>
</comment>
<organism evidence="1 2">
    <name type="scientific">Actinomadura parmotrematis</name>
    <dbReference type="NCBI Taxonomy" id="2864039"/>
    <lineage>
        <taxon>Bacteria</taxon>
        <taxon>Bacillati</taxon>
        <taxon>Actinomycetota</taxon>
        <taxon>Actinomycetes</taxon>
        <taxon>Streptosporangiales</taxon>
        <taxon>Thermomonosporaceae</taxon>
        <taxon>Actinomadura</taxon>
    </lineage>
</organism>
<proteinExistence type="predicted"/>
<evidence type="ECO:0000313" key="1">
    <source>
        <dbReference type="EMBL" id="MBW8482612.1"/>
    </source>
</evidence>
<evidence type="ECO:0000313" key="2">
    <source>
        <dbReference type="Proteomes" id="UP000774570"/>
    </source>
</evidence>
<dbReference type="RefSeq" id="WP_220165274.1">
    <property type="nucleotide sequence ID" value="NZ_JAIBOA010000005.1"/>
</dbReference>
<gene>
    <name evidence="1" type="ORF">K1Y72_09565</name>
</gene>